<evidence type="ECO:0000259" key="4">
    <source>
        <dbReference type="PROSITE" id="PS50943"/>
    </source>
</evidence>
<dbReference type="EMBL" id="LPUF01000001">
    <property type="protein sequence ID" value="OQK18124.1"/>
    <property type="molecule type" value="Genomic_DNA"/>
</dbReference>
<dbReference type="PANTHER" id="PTHR36511">
    <property type="entry name" value="MERR FAMILY BACTERIAL REGULATORY PROTEIN"/>
    <property type="match status" value="1"/>
</dbReference>
<protein>
    <submittedName>
        <fullName evidence="5">DNA-binding protein</fullName>
    </submittedName>
</protein>
<keyword evidence="2 5" id="KW-0238">DNA-binding</keyword>
<accession>A0A1V8M934</accession>
<evidence type="ECO:0000256" key="3">
    <source>
        <dbReference type="ARBA" id="ARBA00023163"/>
    </source>
</evidence>
<dbReference type="Proteomes" id="UP000191980">
    <property type="component" value="Unassembled WGS sequence"/>
</dbReference>
<evidence type="ECO:0000313" key="5">
    <source>
        <dbReference type="EMBL" id="OQK18124.1"/>
    </source>
</evidence>
<feature type="domain" description="HTH cro/C1-type" evidence="4">
    <location>
        <begin position="45"/>
        <end position="89"/>
    </location>
</feature>
<dbReference type="SUPFAM" id="SSF47413">
    <property type="entry name" value="lambda repressor-like DNA-binding domains"/>
    <property type="match status" value="1"/>
</dbReference>
<reference evidence="5 6" key="1">
    <citation type="submission" date="2015-12" db="EMBL/GenBank/DDBJ databases">
        <authorList>
            <person name="Shamseldin A."/>
            <person name="Moawad H."/>
            <person name="Abd El-Rahim W.M."/>
            <person name="Sadowsky M.J."/>
        </authorList>
    </citation>
    <scope>NUCLEOTIDE SEQUENCE [LARGE SCALE GENOMIC DNA]</scope>
    <source>
        <strain evidence="5 6">WF1</strain>
    </source>
</reference>
<organism evidence="5 6">
    <name type="scientific">Methyloprofundus sedimenti</name>
    <dbReference type="NCBI Taxonomy" id="1420851"/>
    <lineage>
        <taxon>Bacteria</taxon>
        <taxon>Pseudomonadati</taxon>
        <taxon>Pseudomonadota</taxon>
        <taxon>Gammaproteobacteria</taxon>
        <taxon>Methylococcales</taxon>
        <taxon>Methylococcaceae</taxon>
        <taxon>Methyloprofundus</taxon>
    </lineage>
</organism>
<sequence>MNNVQETISEMAADLYEVGAIDKVTLRKFNIKSLSPVPNYTAKQISLIRKKVGLSQAVFAAYLNVSDRAVKKWEQGESKPSGATLKLLSIVDKKGIEIIA</sequence>
<proteinExistence type="predicted"/>
<dbReference type="RefSeq" id="WP_080522729.1">
    <property type="nucleotide sequence ID" value="NZ_LPUF01000001.1"/>
</dbReference>
<dbReference type="OrthoDB" id="9799384at2"/>
<dbReference type="InterPro" id="IPR010982">
    <property type="entry name" value="Lambda_DNA-bd_dom_sf"/>
</dbReference>
<dbReference type="SMART" id="SM00530">
    <property type="entry name" value="HTH_XRE"/>
    <property type="match status" value="1"/>
</dbReference>
<dbReference type="Gene3D" id="1.10.260.40">
    <property type="entry name" value="lambda repressor-like DNA-binding domains"/>
    <property type="match status" value="1"/>
</dbReference>
<dbReference type="STRING" id="1420851.AU255_09870"/>
<name>A0A1V8M934_9GAMM</name>
<dbReference type="GO" id="GO:0003677">
    <property type="term" value="F:DNA binding"/>
    <property type="evidence" value="ECO:0007669"/>
    <property type="project" value="UniProtKB-KW"/>
</dbReference>
<keyword evidence="3" id="KW-0804">Transcription</keyword>
<keyword evidence="6" id="KW-1185">Reference proteome</keyword>
<comment type="caution">
    <text evidence="5">The sequence shown here is derived from an EMBL/GenBank/DDBJ whole genome shotgun (WGS) entry which is preliminary data.</text>
</comment>
<evidence type="ECO:0000256" key="1">
    <source>
        <dbReference type="ARBA" id="ARBA00023015"/>
    </source>
</evidence>
<dbReference type="PROSITE" id="PS50943">
    <property type="entry name" value="HTH_CROC1"/>
    <property type="match status" value="1"/>
</dbReference>
<keyword evidence="1" id="KW-0805">Transcription regulation</keyword>
<dbReference type="InterPro" id="IPR052359">
    <property type="entry name" value="HTH-type_reg/antitoxin"/>
</dbReference>
<gene>
    <name evidence="5" type="ORF">AU255_09870</name>
</gene>
<dbReference type="PANTHER" id="PTHR36511:SF3">
    <property type="entry name" value="ANTITOXIN HIGA-2"/>
    <property type="match status" value="1"/>
</dbReference>
<dbReference type="InterPro" id="IPR001387">
    <property type="entry name" value="Cro/C1-type_HTH"/>
</dbReference>
<dbReference type="Pfam" id="PF01381">
    <property type="entry name" value="HTH_3"/>
    <property type="match status" value="1"/>
</dbReference>
<dbReference type="AlphaFoldDB" id="A0A1V8M934"/>
<evidence type="ECO:0000313" key="6">
    <source>
        <dbReference type="Proteomes" id="UP000191980"/>
    </source>
</evidence>
<dbReference type="CDD" id="cd00093">
    <property type="entry name" value="HTH_XRE"/>
    <property type="match status" value="1"/>
</dbReference>
<evidence type="ECO:0000256" key="2">
    <source>
        <dbReference type="ARBA" id="ARBA00023125"/>
    </source>
</evidence>